<dbReference type="EMBL" id="FMYF01000002">
    <property type="protein sequence ID" value="SDB80521.1"/>
    <property type="molecule type" value="Genomic_DNA"/>
</dbReference>
<comment type="subcellular location">
    <subcellularLocation>
        <location evidence="1">Membrane</location>
        <topology evidence="1">Multi-pass membrane protein</topology>
    </subcellularLocation>
</comment>
<sequence length="324" mass="33452">MIEAVGLDSGVIDSVLVIVTQLVLAIAVTPLLIGVMRTTRARLEGRVGGGIGQPWRDVAKLLSKEPLRAPGSTPVLTTAPILLVASSLLLCALVPLVSTLALASVPGDLFVVVSVLLLGTVALALLGLESGTAFGGMGSSRHMTIAALVEPTVLLSIYALSVPTGTSALASIVQARKLDPTSLLNPVSLLSIVALVVVVIAETGRLPVDNPSTHLELTMVHEAMILESGGRDLGWLEFGSWLRLTALLGLVVNLAMPWGVAADAAPLGLLVGLVTITAKLLVTGALLAAAEVFMAKLRLFRVPELLAGSFVLAFLSVSASYLVF</sequence>
<proteinExistence type="predicted"/>
<dbReference type="GO" id="GO:0005886">
    <property type="term" value="C:plasma membrane"/>
    <property type="evidence" value="ECO:0007669"/>
    <property type="project" value="TreeGrafter"/>
</dbReference>
<feature type="transmembrane region" description="Helical" evidence="5">
    <location>
        <begin position="15"/>
        <end position="36"/>
    </location>
</feature>
<dbReference type="AlphaFoldDB" id="A0A1G6GEU1"/>
<feature type="transmembrane region" description="Helical" evidence="5">
    <location>
        <begin position="305"/>
        <end position="323"/>
    </location>
</feature>
<organism evidence="6 7">
    <name type="scientific">Raineyella antarctica</name>
    <dbReference type="NCBI Taxonomy" id="1577474"/>
    <lineage>
        <taxon>Bacteria</taxon>
        <taxon>Bacillati</taxon>
        <taxon>Actinomycetota</taxon>
        <taxon>Actinomycetes</taxon>
        <taxon>Propionibacteriales</taxon>
        <taxon>Propionibacteriaceae</taxon>
        <taxon>Raineyella</taxon>
    </lineage>
</organism>
<accession>A0A1G6GEU1</accession>
<evidence type="ECO:0000313" key="6">
    <source>
        <dbReference type="EMBL" id="SDB80521.1"/>
    </source>
</evidence>
<evidence type="ECO:0000256" key="1">
    <source>
        <dbReference type="ARBA" id="ARBA00004141"/>
    </source>
</evidence>
<evidence type="ECO:0000256" key="2">
    <source>
        <dbReference type="ARBA" id="ARBA00022692"/>
    </source>
</evidence>
<feature type="transmembrane region" description="Helical" evidence="5">
    <location>
        <begin position="143"/>
        <end position="163"/>
    </location>
</feature>
<dbReference type="GO" id="GO:0016829">
    <property type="term" value="F:lyase activity"/>
    <property type="evidence" value="ECO:0007669"/>
    <property type="project" value="UniProtKB-KW"/>
</dbReference>
<protein>
    <submittedName>
        <fullName evidence="6">Formate hydrogenlyase subunit 4</fullName>
    </submittedName>
</protein>
<evidence type="ECO:0000256" key="4">
    <source>
        <dbReference type="ARBA" id="ARBA00023136"/>
    </source>
</evidence>
<keyword evidence="2 5" id="KW-0812">Transmembrane</keyword>
<keyword evidence="7" id="KW-1185">Reference proteome</keyword>
<dbReference type="Pfam" id="PF00146">
    <property type="entry name" value="NADHdh"/>
    <property type="match status" value="1"/>
</dbReference>
<dbReference type="PANTHER" id="PTHR43359:SF1">
    <property type="entry name" value="FORMATE HYDROGENLYASE SUBUNIT 4-RELATED"/>
    <property type="match status" value="1"/>
</dbReference>
<dbReference type="PANTHER" id="PTHR43359">
    <property type="entry name" value="FORMATE HYDROGENLYASE SUBUNIT 4"/>
    <property type="match status" value="1"/>
</dbReference>
<gene>
    <name evidence="6" type="ORF">GA0111570_102311</name>
</gene>
<feature type="transmembrane region" description="Helical" evidence="5">
    <location>
        <begin position="241"/>
        <end position="261"/>
    </location>
</feature>
<evidence type="ECO:0000256" key="5">
    <source>
        <dbReference type="SAM" id="Phobius"/>
    </source>
</evidence>
<name>A0A1G6GEU1_9ACTN</name>
<dbReference type="InterPro" id="IPR001694">
    <property type="entry name" value="NADH_UbQ_OxRdtase_su1/FPO"/>
</dbReference>
<feature type="transmembrane region" description="Helical" evidence="5">
    <location>
        <begin position="267"/>
        <end position="293"/>
    </location>
</feature>
<keyword evidence="6" id="KW-0456">Lyase</keyword>
<dbReference type="Proteomes" id="UP000199086">
    <property type="component" value="Unassembled WGS sequence"/>
</dbReference>
<dbReference type="STRING" id="1577474.GA0111570_102311"/>
<evidence type="ECO:0000313" key="7">
    <source>
        <dbReference type="Proteomes" id="UP000199086"/>
    </source>
</evidence>
<dbReference type="InterPro" id="IPR052561">
    <property type="entry name" value="ComplexI_Subunit1"/>
</dbReference>
<feature type="transmembrane region" description="Helical" evidence="5">
    <location>
        <begin position="81"/>
        <end position="103"/>
    </location>
</feature>
<reference evidence="6 7" key="1">
    <citation type="submission" date="2016-06" db="EMBL/GenBank/DDBJ databases">
        <authorList>
            <person name="Olsen C.W."/>
            <person name="Carey S."/>
            <person name="Hinshaw L."/>
            <person name="Karasin A.I."/>
        </authorList>
    </citation>
    <scope>NUCLEOTIDE SEQUENCE [LARGE SCALE GENOMIC DNA]</scope>
    <source>
        <strain evidence="6 7">LZ-22</strain>
    </source>
</reference>
<evidence type="ECO:0000256" key="3">
    <source>
        <dbReference type="ARBA" id="ARBA00022989"/>
    </source>
</evidence>
<keyword evidence="4 5" id="KW-0472">Membrane</keyword>
<feature type="transmembrane region" description="Helical" evidence="5">
    <location>
        <begin position="183"/>
        <end position="201"/>
    </location>
</feature>
<feature type="transmembrane region" description="Helical" evidence="5">
    <location>
        <begin position="109"/>
        <end position="131"/>
    </location>
</feature>
<keyword evidence="3 5" id="KW-1133">Transmembrane helix</keyword>